<dbReference type="Pfam" id="PF12833">
    <property type="entry name" value="HTH_18"/>
    <property type="match status" value="1"/>
</dbReference>
<proteinExistence type="predicted"/>
<dbReference type="PANTHER" id="PTHR43130:SF3">
    <property type="entry name" value="HTH-TYPE TRANSCRIPTIONAL REGULATOR RV1931C"/>
    <property type="match status" value="1"/>
</dbReference>
<dbReference type="InterPro" id="IPR052158">
    <property type="entry name" value="INH-QAR"/>
</dbReference>
<dbReference type="GO" id="GO:0003700">
    <property type="term" value="F:DNA-binding transcription factor activity"/>
    <property type="evidence" value="ECO:0007669"/>
    <property type="project" value="InterPro"/>
</dbReference>
<dbReference type="SUPFAM" id="SSF46689">
    <property type="entry name" value="Homeodomain-like"/>
    <property type="match status" value="2"/>
</dbReference>
<evidence type="ECO:0000256" key="2">
    <source>
        <dbReference type="ARBA" id="ARBA00023125"/>
    </source>
</evidence>
<keyword evidence="1" id="KW-0805">Transcription regulation</keyword>
<comment type="caution">
    <text evidence="5">The sequence shown here is derived from an EMBL/GenBank/DDBJ whole genome shotgun (WGS) entry which is preliminary data.</text>
</comment>
<sequence length="345" mass="38492">MERSNFGVKHMAFYVLDQFSLRALSAALTVLRLANETSETIVYEWRVVSQTGGSVVSACGLELAADVSIDEERELLLTERRPFMAVICGGHEMPAAARGLTAWVRECALHRICIGTLAGGAFIPAAAGLHRNKRWAVHWEHFPAFNESFPEITATQSLYEIDGDLFSCAGGDASFDMFLRFVERDVGLAGIDRICEKAMVDRMRPPGERQRLPLQTRFGVAHPAVVKVIEQMEANLVQPLRLDKLAPASGLSRRQIERLFFQQLGRTPARYYLELRLEKGELLIKHSALPIIDVAMACGFVSGSHFTKSYRSHYGATPQQHRMAALAERSRPAARRVIRRSRTAA</sequence>
<gene>
    <name evidence="5" type="ORF">E0H31_35955</name>
</gene>
<dbReference type="PROSITE" id="PS00041">
    <property type="entry name" value="HTH_ARAC_FAMILY_1"/>
    <property type="match status" value="1"/>
</dbReference>
<dbReference type="SUPFAM" id="SSF52317">
    <property type="entry name" value="Class I glutamine amidotransferase-like"/>
    <property type="match status" value="1"/>
</dbReference>
<dbReference type="InterPro" id="IPR029062">
    <property type="entry name" value="Class_I_gatase-like"/>
</dbReference>
<accession>A0A8G2IQP2</accession>
<keyword evidence="3" id="KW-0804">Transcription</keyword>
<dbReference type="InterPro" id="IPR018062">
    <property type="entry name" value="HTH_AraC-typ_CS"/>
</dbReference>
<evidence type="ECO:0000256" key="1">
    <source>
        <dbReference type="ARBA" id="ARBA00023015"/>
    </source>
</evidence>
<reference evidence="5 6" key="1">
    <citation type="submission" date="2019-02" db="EMBL/GenBank/DDBJ databases">
        <title>The competitiveness to form nodules shapes the capacities of Rhizobium leguminosarum sv viciae communities to promote symbiosis with specific hosts.</title>
        <authorList>
            <person name="Boivin S."/>
            <person name="Lepetit M."/>
        </authorList>
    </citation>
    <scope>NUCLEOTIDE SEQUENCE [LARGE SCALE GENOMIC DNA]</scope>
    <source>
        <strain evidence="5 6">SPF4F3</strain>
    </source>
</reference>
<dbReference type="Proteomes" id="UP000291866">
    <property type="component" value="Unassembled WGS sequence"/>
</dbReference>
<dbReference type="Pfam" id="PF01965">
    <property type="entry name" value="DJ-1_PfpI"/>
    <property type="match status" value="1"/>
</dbReference>
<protein>
    <submittedName>
        <fullName evidence="5">GlxA family transcriptional regulator</fullName>
    </submittedName>
</protein>
<dbReference type="PROSITE" id="PS01124">
    <property type="entry name" value="HTH_ARAC_FAMILY_2"/>
    <property type="match status" value="1"/>
</dbReference>
<dbReference type="AlphaFoldDB" id="A0A8G2IQP2"/>
<dbReference type="PANTHER" id="PTHR43130">
    <property type="entry name" value="ARAC-FAMILY TRANSCRIPTIONAL REGULATOR"/>
    <property type="match status" value="1"/>
</dbReference>
<dbReference type="InterPro" id="IPR009057">
    <property type="entry name" value="Homeodomain-like_sf"/>
</dbReference>
<evidence type="ECO:0000313" key="6">
    <source>
        <dbReference type="Proteomes" id="UP000291866"/>
    </source>
</evidence>
<dbReference type="InterPro" id="IPR002818">
    <property type="entry name" value="DJ-1/PfpI"/>
</dbReference>
<feature type="domain" description="HTH araC/xylS-type" evidence="4">
    <location>
        <begin position="226"/>
        <end position="324"/>
    </location>
</feature>
<name>A0A8G2IQP2_RHILV</name>
<dbReference type="PRINTS" id="PR00032">
    <property type="entry name" value="HTHARAC"/>
</dbReference>
<dbReference type="Gene3D" id="1.10.10.60">
    <property type="entry name" value="Homeodomain-like"/>
    <property type="match status" value="1"/>
</dbReference>
<dbReference type="CDD" id="cd03136">
    <property type="entry name" value="GATase1_AraC_ArgR_like"/>
    <property type="match status" value="1"/>
</dbReference>
<dbReference type="GO" id="GO:0043565">
    <property type="term" value="F:sequence-specific DNA binding"/>
    <property type="evidence" value="ECO:0007669"/>
    <property type="project" value="InterPro"/>
</dbReference>
<dbReference type="EMBL" id="SJLU01000037">
    <property type="protein sequence ID" value="TBX84992.1"/>
    <property type="molecule type" value="Genomic_DNA"/>
</dbReference>
<dbReference type="InterPro" id="IPR018060">
    <property type="entry name" value="HTH_AraC"/>
</dbReference>
<evidence type="ECO:0000259" key="4">
    <source>
        <dbReference type="PROSITE" id="PS01124"/>
    </source>
</evidence>
<dbReference type="Gene3D" id="3.40.50.880">
    <property type="match status" value="1"/>
</dbReference>
<evidence type="ECO:0000256" key="3">
    <source>
        <dbReference type="ARBA" id="ARBA00023163"/>
    </source>
</evidence>
<keyword evidence="2" id="KW-0238">DNA-binding</keyword>
<organism evidence="5 6">
    <name type="scientific">Rhizobium leguminosarum bv. viciae</name>
    <dbReference type="NCBI Taxonomy" id="387"/>
    <lineage>
        <taxon>Bacteria</taxon>
        <taxon>Pseudomonadati</taxon>
        <taxon>Pseudomonadota</taxon>
        <taxon>Alphaproteobacteria</taxon>
        <taxon>Hyphomicrobiales</taxon>
        <taxon>Rhizobiaceae</taxon>
        <taxon>Rhizobium/Agrobacterium group</taxon>
        <taxon>Rhizobium</taxon>
    </lineage>
</organism>
<dbReference type="InterPro" id="IPR020449">
    <property type="entry name" value="Tscrpt_reg_AraC-type_HTH"/>
</dbReference>
<evidence type="ECO:0000313" key="5">
    <source>
        <dbReference type="EMBL" id="TBX84992.1"/>
    </source>
</evidence>
<dbReference type="RefSeq" id="WP_131603477.1">
    <property type="nucleotide sequence ID" value="NZ_SJLU01000037.1"/>
</dbReference>
<dbReference type="SMART" id="SM00342">
    <property type="entry name" value="HTH_ARAC"/>
    <property type="match status" value="1"/>
</dbReference>